<keyword evidence="1" id="KW-0812">Transmembrane</keyword>
<keyword evidence="1" id="KW-1133">Transmembrane helix</keyword>
<dbReference type="Proteomes" id="UP000267029">
    <property type="component" value="Unassembled WGS sequence"/>
</dbReference>
<proteinExistence type="predicted"/>
<accession>A0A0R3UF09</accession>
<protein>
    <submittedName>
        <fullName evidence="2">Uncharacterized protein</fullName>
    </submittedName>
</protein>
<keyword evidence="1" id="KW-0472">Membrane</keyword>
<dbReference type="OrthoDB" id="6238847at2759"/>
<organism evidence="2 3">
    <name type="scientific">Mesocestoides corti</name>
    <name type="common">Flatworm</name>
    <dbReference type="NCBI Taxonomy" id="53468"/>
    <lineage>
        <taxon>Eukaryota</taxon>
        <taxon>Metazoa</taxon>
        <taxon>Spiralia</taxon>
        <taxon>Lophotrochozoa</taxon>
        <taxon>Platyhelminthes</taxon>
        <taxon>Cestoda</taxon>
        <taxon>Eucestoda</taxon>
        <taxon>Cyclophyllidea</taxon>
        <taxon>Mesocestoididae</taxon>
        <taxon>Mesocestoides</taxon>
    </lineage>
</organism>
<name>A0A0R3UF09_MESCO</name>
<dbReference type="AlphaFoldDB" id="A0A0R3UF09"/>
<dbReference type="STRING" id="53468.A0A0R3UF09"/>
<feature type="transmembrane region" description="Helical" evidence="1">
    <location>
        <begin position="104"/>
        <end position="128"/>
    </location>
</feature>
<sequence length="291" mass="32510">MAQPKRALMPSGRGECLITLHSHPTPPPLSPPPPIRHDEELKLKLHPASLPVTYSRTGQDMTDKREEVSRSNFTGAIARVLRGQQKKRSLTGAIGQDAVLSARVIIITITIIPIVVVVIIIITGLLSLKKPHRGINCQESINFHAPSPPLRSWWKARRDKEAFCVVCQKRCRRWHVPCSQPNGCASTPPLCNPCHHHRRLPFPPTRFNLSAKWRDVVGDIILSEHHPSVTLPKEVYQSLIIKSSGSATRLIRLLMKSFFTQEELAASSLSGEGIYKQRLQPEITEAIKGMV</sequence>
<keyword evidence="3" id="KW-1185">Reference proteome</keyword>
<gene>
    <name evidence="2" type="ORF">MCOS_LOCUS5641</name>
</gene>
<evidence type="ECO:0000313" key="2">
    <source>
        <dbReference type="EMBL" id="VDD79638.1"/>
    </source>
</evidence>
<reference evidence="2 3" key="1">
    <citation type="submission" date="2018-10" db="EMBL/GenBank/DDBJ databases">
        <authorList>
            <consortium name="Pathogen Informatics"/>
        </authorList>
    </citation>
    <scope>NUCLEOTIDE SEQUENCE [LARGE SCALE GENOMIC DNA]</scope>
</reference>
<evidence type="ECO:0000313" key="3">
    <source>
        <dbReference type="Proteomes" id="UP000267029"/>
    </source>
</evidence>
<dbReference type="EMBL" id="UXSR01005204">
    <property type="protein sequence ID" value="VDD79638.1"/>
    <property type="molecule type" value="Genomic_DNA"/>
</dbReference>
<evidence type="ECO:0000256" key="1">
    <source>
        <dbReference type="SAM" id="Phobius"/>
    </source>
</evidence>